<dbReference type="CDD" id="cd13962">
    <property type="entry name" value="PT_UbiA_UBIAD1"/>
    <property type="match status" value="1"/>
</dbReference>
<dbReference type="GO" id="GO:0004659">
    <property type="term" value="F:prenyltransferase activity"/>
    <property type="evidence" value="ECO:0007669"/>
    <property type="project" value="InterPro"/>
</dbReference>
<feature type="transmembrane region" description="Helical" evidence="8">
    <location>
        <begin position="148"/>
        <end position="167"/>
    </location>
</feature>
<comment type="pathway">
    <text evidence="2">Quinol/quinone metabolism; menaquinone biosynthesis.</text>
</comment>
<dbReference type="eggNOG" id="COG1575">
    <property type="taxonomic scope" value="Bacteria"/>
</dbReference>
<dbReference type="PANTHER" id="PTHR13929">
    <property type="entry name" value="1,4-DIHYDROXY-2-NAPHTHOATE OCTAPRENYLTRANSFERASE"/>
    <property type="match status" value="1"/>
</dbReference>
<gene>
    <name evidence="9" type="ORF">BN55_04895</name>
</gene>
<feature type="transmembrane region" description="Helical" evidence="8">
    <location>
        <begin position="40"/>
        <end position="60"/>
    </location>
</feature>
<keyword evidence="3" id="KW-0474">Menaquinone biosynthesis</keyword>
<dbReference type="InterPro" id="IPR044878">
    <property type="entry name" value="UbiA_sf"/>
</dbReference>
<dbReference type="GeneID" id="82847644"/>
<evidence type="ECO:0000313" key="9">
    <source>
        <dbReference type="EMBL" id="CCI82437.1"/>
    </source>
</evidence>
<evidence type="ECO:0000256" key="8">
    <source>
        <dbReference type="SAM" id="Phobius"/>
    </source>
</evidence>
<comment type="subcellular location">
    <subcellularLocation>
        <location evidence="1">Membrane</location>
        <topology evidence="1">Multi-pass membrane protein</topology>
    </subcellularLocation>
</comment>
<feature type="transmembrane region" description="Helical" evidence="8">
    <location>
        <begin position="215"/>
        <end position="234"/>
    </location>
</feature>
<evidence type="ECO:0000313" key="10">
    <source>
        <dbReference type="Proteomes" id="UP000009320"/>
    </source>
</evidence>
<feature type="transmembrane region" description="Helical" evidence="8">
    <location>
        <begin position="282"/>
        <end position="303"/>
    </location>
</feature>
<dbReference type="AlphaFoldDB" id="I7L776"/>
<feature type="transmembrane region" description="Helical" evidence="8">
    <location>
        <begin position="93"/>
        <end position="111"/>
    </location>
</feature>
<keyword evidence="7 8" id="KW-0472">Membrane</keyword>
<dbReference type="PIRSF" id="PIRSF005355">
    <property type="entry name" value="UBIAD1"/>
    <property type="match status" value="1"/>
</dbReference>
<dbReference type="UniPathway" id="UPA00079"/>
<dbReference type="GO" id="GO:0016020">
    <property type="term" value="C:membrane"/>
    <property type="evidence" value="ECO:0007669"/>
    <property type="project" value="UniProtKB-SubCell"/>
</dbReference>
<sequence length="306" mass="34739">MSQSAKQGYYELVEPRTLFNSIIPVLLGIMYTWYNYRTFRIAPLIEMVIATIVLQIFMNVNDGYWDYKREKAAKTGDHKKNPIGMYDLSPSHVKWLAIVLFAISAICAFLIGYQTNYWIWIIGIICYAIAIGYSTGDHTISSGPFGELAAEFAMGLGIMLVMVYINVYPNVPFTWSFVGPIILAAGIPEICNYTLLLGNNLCDYKADIANGRHTLVFYIGIKGGLYLFIFNYVLGYALTIWAVLIRVMPWSVLLILFCIPLLVKNMRFLWKIQNKRTSFPKVVQNTQALFIAESVGFLIGIIFNLH</sequence>
<dbReference type="STRING" id="1423758.FC41_GL001800"/>
<feature type="transmembrane region" description="Helical" evidence="8">
    <location>
        <begin position="17"/>
        <end position="34"/>
    </location>
</feature>
<dbReference type="Pfam" id="PF01040">
    <property type="entry name" value="UbiA"/>
    <property type="match status" value="1"/>
</dbReference>
<dbReference type="RefSeq" id="WP_008471519.1">
    <property type="nucleotide sequence ID" value="NZ_AYZP01000008.1"/>
</dbReference>
<organism evidence="9 10">
    <name type="scientific">Lactobacillus hominis DSM 23910 = CRBIP 24.179</name>
    <dbReference type="NCBI Taxonomy" id="1423758"/>
    <lineage>
        <taxon>Bacteria</taxon>
        <taxon>Bacillati</taxon>
        <taxon>Bacillota</taxon>
        <taxon>Bacilli</taxon>
        <taxon>Lactobacillales</taxon>
        <taxon>Lactobacillaceae</taxon>
        <taxon>Lactobacillus</taxon>
    </lineage>
</organism>
<keyword evidence="10" id="KW-1185">Reference proteome</keyword>
<dbReference type="EMBL" id="CAKE01000022">
    <property type="protein sequence ID" value="CCI82437.1"/>
    <property type="molecule type" value="Genomic_DNA"/>
</dbReference>
<feature type="transmembrane region" description="Helical" evidence="8">
    <location>
        <begin position="173"/>
        <end position="195"/>
    </location>
</feature>
<dbReference type="GO" id="GO:0009234">
    <property type="term" value="P:menaquinone biosynthetic process"/>
    <property type="evidence" value="ECO:0007669"/>
    <property type="project" value="UniProtKB-UniPathway"/>
</dbReference>
<dbReference type="Proteomes" id="UP000009320">
    <property type="component" value="Unassembled WGS sequence"/>
</dbReference>
<name>I7L776_9LACO</name>
<evidence type="ECO:0000256" key="6">
    <source>
        <dbReference type="ARBA" id="ARBA00022989"/>
    </source>
</evidence>
<evidence type="ECO:0000256" key="4">
    <source>
        <dbReference type="ARBA" id="ARBA00022679"/>
    </source>
</evidence>
<dbReference type="GO" id="GO:0042371">
    <property type="term" value="P:vitamin K biosynthetic process"/>
    <property type="evidence" value="ECO:0007669"/>
    <property type="project" value="TreeGrafter"/>
</dbReference>
<comment type="caution">
    <text evidence="9">The sequence shown here is derived from an EMBL/GenBank/DDBJ whole genome shotgun (WGS) entry which is preliminary data.</text>
</comment>
<evidence type="ECO:0000256" key="5">
    <source>
        <dbReference type="ARBA" id="ARBA00022692"/>
    </source>
</evidence>
<protein>
    <submittedName>
        <fullName evidence="9">UbiA family prenyltransferase</fullName>
    </submittedName>
</protein>
<reference evidence="9 10" key="1">
    <citation type="submission" date="2012-06" db="EMBL/GenBank/DDBJ databases">
        <title>Draft Genome Sequence of Lactobacillus hominis Strain CRBIP 24.179T, isolated from human intestine.</title>
        <authorList>
            <person name="Cousin S."/>
            <person name="Ma L."/>
            <person name="Bizet C."/>
            <person name="Loux V."/>
            <person name="Bouchier C."/>
            <person name="Clermont D."/>
            <person name="Creno S."/>
        </authorList>
    </citation>
    <scope>NUCLEOTIDE SEQUENCE [LARGE SCALE GENOMIC DNA]</scope>
    <source>
        <strain evidence="10">CRBIP 24.179T</strain>
    </source>
</reference>
<dbReference type="OrthoDB" id="9767568at2"/>
<keyword evidence="6 8" id="KW-1133">Transmembrane helix</keyword>
<feature type="transmembrane region" description="Helical" evidence="8">
    <location>
        <begin position="117"/>
        <end position="136"/>
    </location>
</feature>
<keyword evidence="5 8" id="KW-0812">Transmembrane</keyword>
<dbReference type="Gene3D" id="1.10.357.140">
    <property type="entry name" value="UbiA prenyltransferase"/>
    <property type="match status" value="1"/>
</dbReference>
<evidence type="ECO:0000256" key="2">
    <source>
        <dbReference type="ARBA" id="ARBA00004863"/>
    </source>
</evidence>
<evidence type="ECO:0000256" key="1">
    <source>
        <dbReference type="ARBA" id="ARBA00004141"/>
    </source>
</evidence>
<feature type="transmembrane region" description="Helical" evidence="8">
    <location>
        <begin position="240"/>
        <end position="262"/>
    </location>
</feature>
<keyword evidence="4 9" id="KW-0808">Transferase</keyword>
<evidence type="ECO:0000256" key="3">
    <source>
        <dbReference type="ARBA" id="ARBA00022428"/>
    </source>
</evidence>
<dbReference type="PATRIC" id="fig|1423758.3.peg.1835"/>
<dbReference type="InterPro" id="IPR026046">
    <property type="entry name" value="UBIAD1"/>
</dbReference>
<dbReference type="InterPro" id="IPR000537">
    <property type="entry name" value="UbiA_prenyltransferase"/>
</dbReference>
<accession>I7L776</accession>
<proteinExistence type="predicted"/>
<evidence type="ECO:0000256" key="7">
    <source>
        <dbReference type="ARBA" id="ARBA00023136"/>
    </source>
</evidence>
<dbReference type="PANTHER" id="PTHR13929:SF0">
    <property type="entry name" value="UBIA PRENYLTRANSFERASE DOMAIN-CONTAINING PROTEIN 1"/>
    <property type="match status" value="1"/>
</dbReference>